<evidence type="ECO:0000313" key="4">
    <source>
        <dbReference type="Proteomes" id="UP001431572"/>
    </source>
</evidence>
<gene>
    <name evidence="3" type="ORF">OZ401_004905</name>
</gene>
<keyword evidence="4" id="KW-1185">Reference proteome</keyword>
<protein>
    <recommendedName>
        <fullName evidence="5">6-bladed beta-propeller</fullName>
    </recommendedName>
</protein>
<feature type="repeat" description="NHL" evidence="2">
    <location>
        <begin position="173"/>
        <end position="212"/>
    </location>
</feature>
<sequence length="212" mass="23296">MRVAVDGQGNVFVTDSGNNRIQKFDGNGRFLLKWGNYGSGDGQFDDPKGVAVDGQGNVFVSDSSTNPSQSNNDRIQKFDGNGRFLLKWGSQGTGDGQFYFPDGIAVDRQDNIFVADNTASIQKFDKQGHFLLKWDSYNHDIAVDSQGNVFSVGGREMYIQKFDGNGKLLLKWGSQGSVDGQFNNPSGIAVDGQGNIFVADTFNARIQKFRQR</sequence>
<keyword evidence="3" id="KW-0614">Plasmid</keyword>
<accession>A0ABY9BA58</accession>
<feature type="repeat" description="NHL" evidence="2">
    <location>
        <begin position="35"/>
        <end position="81"/>
    </location>
</feature>
<dbReference type="RefSeq" id="WP_341471980.1">
    <property type="nucleotide sequence ID" value="NZ_CP128401.1"/>
</dbReference>
<dbReference type="InterPro" id="IPR050952">
    <property type="entry name" value="TRIM-NHL_E3_ligases"/>
</dbReference>
<dbReference type="InterPro" id="IPR011042">
    <property type="entry name" value="6-blade_b-propeller_TolB-like"/>
</dbReference>
<dbReference type="PROSITE" id="PS51125">
    <property type="entry name" value="NHL"/>
    <property type="match status" value="4"/>
</dbReference>
<dbReference type="PANTHER" id="PTHR24104">
    <property type="entry name" value="E3 UBIQUITIN-PROTEIN LIGASE NHLRC1-RELATED"/>
    <property type="match status" value="1"/>
</dbReference>
<dbReference type="Proteomes" id="UP001431572">
    <property type="component" value="Plasmid unnamed1"/>
</dbReference>
<evidence type="ECO:0000313" key="3">
    <source>
        <dbReference type="EMBL" id="WJW70099.1"/>
    </source>
</evidence>
<name>A0ABY9BA58_9CHLR</name>
<keyword evidence="1" id="KW-0677">Repeat</keyword>
<dbReference type="SUPFAM" id="SSF101898">
    <property type="entry name" value="NHL repeat"/>
    <property type="match status" value="1"/>
</dbReference>
<reference evidence="3" key="1">
    <citation type="journal article" date="2024" name="Nature">
        <title>Anoxygenic phototroph of the Chloroflexota uses a type I reaction centre.</title>
        <authorList>
            <person name="Tsuji J.M."/>
            <person name="Shaw N.A."/>
            <person name="Nagashima S."/>
            <person name="Venkiteswaran J.J."/>
            <person name="Schiff S.L."/>
            <person name="Watanabe T."/>
            <person name="Fukui M."/>
            <person name="Hanada S."/>
            <person name="Tank M."/>
            <person name="Neufeld J.D."/>
        </authorList>
    </citation>
    <scope>NUCLEOTIDE SEQUENCE</scope>
    <source>
        <strain evidence="3">L227-S17</strain>
    </source>
</reference>
<evidence type="ECO:0008006" key="5">
    <source>
        <dbReference type="Google" id="ProtNLM"/>
    </source>
</evidence>
<proteinExistence type="predicted"/>
<dbReference type="InterPro" id="IPR001258">
    <property type="entry name" value="NHL_repeat"/>
</dbReference>
<geneLocation type="plasmid" evidence="3 4">
    <name>unnamed1</name>
</geneLocation>
<organism evidence="3 4">
    <name type="scientific">Candidatus Chlorohelix allophototropha</name>
    <dbReference type="NCBI Taxonomy" id="3003348"/>
    <lineage>
        <taxon>Bacteria</taxon>
        <taxon>Bacillati</taxon>
        <taxon>Chloroflexota</taxon>
        <taxon>Chloroflexia</taxon>
        <taxon>Candidatus Chloroheliales</taxon>
        <taxon>Candidatus Chloroheliaceae</taxon>
        <taxon>Candidatus Chlorohelix</taxon>
    </lineage>
</organism>
<feature type="repeat" description="NHL" evidence="2">
    <location>
        <begin position="1"/>
        <end position="27"/>
    </location>
</feature>
<evidence type="ECO:0000256" key="1">
    <source>
        <dbReference type="ARBA" id="ARBA00022737"/>
    </source>
</evidence>
<dbReference type="Gene3D" id="2.120.10.30">
    <property type="entry name" value="TolB, C-terminal domain"/>
    <property type="match status" value="2"/>
</dbReference>
<feature type="repeat" description="NHL" evidence="2">
    <location>
        <begin position="89"/>
        <end position="127"/>
    </location>
</feature>
<dbReference type="Pfam" id="PF01436">
    <property type="entry name" value="NHL"/>
    <property type="match status" value="2"/>
</dbReference>
<dbReference type="EMBL" id="CP128401">
    <property type="protein sequence ID" value="WJW70099.1"/>
    <property type="molecule type" value="Genomic_DNA"/>
</dbReference>
<evidence type="ECO:0000256" key="2">
    <source>
        <dbReference type="PROSITE-ProRule" id="PRU00504"/>
    </source>
</evidence>
<dbReference type="PANTHER" id="PTHR24104:SF25">
    <property type="entry name" value="PROTEIN LIN-41"/>
    <property type="match status" value="1"/>
</dbReference>